<feature type="transmembrane region" description="Helical" evidence="8">
    <location>
        <begin position="408"/>
        <end position="431"/>
    </location>
</feature>
<keyword evidence="3 8" id="KW-0812">Transmembrane</keyword>
<evidence type="ECO:0000256" key="6">
    <source>
        <dbReference type="ARBA" id="ARBA00023251"/>
    </source>
</evidence>
<organism evidence="10 11">
    <name type="scientific">Streptomyces marianii</name>
    <dbReference type="NCBI Taxonomy" id="1817406"/>
    <lineage>
        <taxon>Bacteria</taxon>
        <taxon>Bacillati</taxon>
        <taxon>Actinomycetota</taxon>
        <taxon>Actinomycetes</taxon>
        <taxon>Kitasatosporales</taxon>
        <taxon>Streptomycetaceae</taxon>
        <taxon>Streptomyces</taxon>
    </lineage>
</organism>
<feature type="transmembrane region" description="Helical" evidence="8">
    <location>
        <begin position="145"/>
        <end position="165"/>
    </location>
</feature>
<keyword evidence="4 8" id="KW-1133">Transmembrane helix</keyword>
<feature type="transmembrane region" description="Helical" evidence="8">
    <location>
        <begin position="88"/>
        <end position="107"/>
    </location>
</feature>
<evidence type="ECO:0000256" key="1">
    <source>
        <dbReference type="ARBA" id="ARBA00004651"/>
    </source>
</evidence>
<dbReference type="EMBL" id="VAWE01000001">
    <property type="protein sequence ID" value="TLQ42789.1"/>
    <property type="molecule type" value="Genomic_DNA"/>
</dbReference>
<feature type="transmembrane region" description="Helical" evidence="8">
    <location>
        <begin position="443"/>
        <end position="464"/>
    </location>
</feature>
<dbReference type="InterPro" id="IPR036259">
    <property type="entry name" value="MFS_trans_sf"/>
</dbReference>
<feature type="transmembrane region" description="Helical" evidence="8">
    <location>
        <begin position="171"/>
        <end position="191"/>
    </location>
</feature>
<evidence type="ECO:0000256" key="3">
    <source>
        <dbReference type="ARBA" id="ARBA00022692"/>
    </source>
</evidence>
<sequence length="491" mass="49966">MSSTPGRTRSGSDSDLAGRRAMLAAMVLAVLGYQINATMLSPALPDVIERLGTTTAAAGLSQTLFFLMAAIGQVTLARLSDRRGRKPMMILCAIVLIVGDVLCVLAPNIEVFIAGRILQGVSAAMFTLAFLTLNQVLSPAGFGKAAGIITAVNGGLAGVDAIAGGQIADTIGFRGIFVCSALIAVAGLLGVRRYVPEAPPASTGGSFDSRGIAALSLGLTGVLVGLAQGSAWGWNSPLTLGFLLGGVASLVFFVVSQKSAADPVIDIEVLASRRAWPLLITTICTLGGAFGAIALTIPLFAQDPGVGLGLSAVTAAVLFLTPIQLIGVVSAPLTGRIGPRLGWRRVVVTGAIANFTIFVFATLFLHNEWFLVAALAALGVTYGGFMLTGLNGLAVTTAPKDKPGSLSGLNGACFGVGASLGIALASAMITAGSDANGVTEAGYRNAMLAALALLAVGVVTALLIRRPEPADAVGERGERSEERPRPVLSHH</sequence>
<evidence type="ECO:0000256" key="5">
    <source>
        <dbReference type="ARBA" id="ARBA00023136"/>
    </source>
</evidence>
<dbReference type="OrthoDB" id="3717319at2"/>
<evidence type="ECO:0000256" key="2">
    <source>
        <dbReference type="ARBA" id="ARBA00022448"/>
    </source>
</evidence>
<feature type="transmembrane region" description="Helical" evidence="8">
    <location>
        <begin position="56"/>
        <end position="76"/>
    </location>
</feature>
<dbReference type="Proteomes" id="UP000305921">
    <property type="component" value="Unassembled WGS sequence"/>
</dbReference>
<feature type="domain" description="Major facilitator superfamily (MFS) profile" evidence="9">
    <location>
        <begin position="22"/>
        <end position="469"/>
    </location>
</feature>
<evidence type="ECO:0000259" key="9">
    <source>
        <dbReference type="PROSITE" id="PS50850"/>
    </source>
</evidence>
<name>A0A5R9E163_9ACTN</name>
<keyword evidence="6" id="KW-0046">Antibiotic resistance</keyword>
<dbReference type="GO" id="GO:0046677">
    <property type="term" value="P:response to antibiotic"/>
    <property type="evidence" value="ECO:0007669"/>
    <property type="project" value="UniProtKB-KW"/>
</dbReference>
<feature type="region of interest" description="Disordered" evidence="7">
    <location>
        <begin position="470"/>
        <end position="491"/>
    </location>
</feature>
<evidence type="ECO:0000256" key="7">
    <source>
        <dbReference type="SAM" id="MobiDB-lite"/>
    </source>
</evidence>
<proteinExistence type="predicted"/>
<comment type="subcellular location">
    <subcellularLocation>
        <location evidence="1">Cell membrane</location>
        <topology evidence="1">Multi-pass membrane protein</topology>
    </subcellularLocation>
</comment>
<dbReference type="Gene3D" id="1.20.1720.10">
    <property type="entry name" value="Multidrug resistance protein D"/>
    <property type="match status" value="1"/>
</dbReference>
<dbReference type="RefSeq" id="WP_138052197.1">
    <property type="nucleotide sequence ID" value="NZ_VAWE01000001.1"/>
</dbReference>
<feature type="transmembrane region" description="Helical" evidence="8">
    <location>
        <begin position="21"/>
        <end position="44"/>
    </location>
</feature>
<dbReference type="Gene3D" id="1.20.1250.20">
    <property type="entry name" value="MFS general substrate transporter like domains"/>
    <property type="match status" value="1"/>
</dbReference>
<dbReference type="GO" id="GO:0005886">
    <property type="term" value="C:plasma membrane"/>
    <property type="evidence" value="ECO:0007669"/>
    <property type="project" value="UniProtKB-SubCell"/>
</dbReference>
<evidence type="ECO:0000256" key="4">
    <source>
        <dbReference type="ARBA" id="ARBA00022989"/>
    </source>
</evidence>
<dbReference type="SUPFAM" id="SSF103473">
    <property type="entry name" value="MFS general substrate transporter"/>
    <property type="match status" value="1"/>
</dbReference>
<feature type="transmembrane region" description="Helical" evidence="8">
    <location>
        <begin position="307"/>
        <end position="334"/>
    </location>
</feature>
<keyword evidence="11" id="KW-1185">Reference proteome</keyword>
<accession>A0A5R9E163</accession>
<feature type="transmembrane region" description="Helical" evidence="8">
    <location>
        <begin position="371"/>
        <end position="396"/>
    </location>
</feature>
<reference evidence="10 11" key="1">
    <citation type="submission" date="2019-05" db="EMBL/GenBank/DDBJ databases">
        <title>Streptomyces marianii sp. nov., a novel marine actinomycete from southern coast of India.</title>
        <authorList>
            <person name="Iniyan A.M."/>
            <person name="Wink J."/>
            <person name="Ramprasad E."/>
            <person name="Ramana C.V."/>
            <person name="Bunk B."/>
            <person name="Sproer C."/>
            <person name="Joseph F.-J.R.S."/>
            <person name="Vincent S.G.P."/>
        </authorList>
    </citation>
    <scope>NUCLEOTIDE SEQUENCE [LARGE SCALE GENOMIC DNA]</scope>
    <source>
        <strain evidence="10 11">ICN19</strain>
    </source>
</reference>
<dbReference type="PROSITE" id="PS50850">
    <property type="entry name" value="MFS"/>
    <property type="match status" value="1"/>
</dbReference>
<dbReference type="PANTHER" id="PTHR42718:SF9">
    <property type="entry name" value="MAJOR FACILITATOR SUPERFAMILY MULTIDRUG TRANSPORTER MFSC"/>
    <property type="match status" value="1"/>
</dbReference>
<evidence type="ECO:0000313" key="11">
    <source>
        <dbReference type="Proteomes" id="UP000305921"/>
    </source>
</evidence>
<feature type="transmembrane region" description="Helical" evidence="8">
    <location>
        <begin position="113"/>
        <end position="133"/>
    </location>
</feature>
<comment type="caution">
    <text evidence="10">The sequence shown here is derived from an EMBL/GenBank/DDBJ whole genome shotgun (WGS) entry which is preliminary data.</text>
</comment>
<dbReference type="PANTHER" id="PTHR42718">
    <property type="entry name" value="MAJOR FACILITATOR SUPERFAMILY MULTIDRUG TRANSPORTER MFSC"/>
    <property type="match status" value="1"/>
</dbReference>
<gene>
    <name evidence="10" type="ORF">FEF34_06080</name>
</gene>
<protein>
    <submittedName>
        <fullName evidence="10">MFS transporter</fullName>
    </submittedName>
</protein>
<feature type="transmembrane region" description="Helical" evidence="8">
    <location>
        <begin position="238"/>
        <end position="255"/>
    </location>
</feature>
<evidence type="ECO:0000313" key="10">
    <source>
        <dbReference type="EMBL" id="TLQ42789.1"/>
    </source>
</evidence>
<evidence type="ECO:0000256" key="8">
    <source>
        <dbReference type="SAM" id="Phobius"/>
    </source>
</evidence>
<feature type="transmembrane region" description="Helical" evidence="8">
    <location>
        <begin position="212"/>
        <end position="232"/>
    </location>
</feature>
<feature type="transmembrane region" description="Helical" evidence="8">
    <location>
        <begin position="276"/>
        <end position="301"/>
    </location>
</feature>
<keyword evidence="2" id="KW-0813">Transport</keyword>
<feature type="compositionally biased region" description="Basic and acidic residues" evidence="7">
    <location>
        <begin position="470"/>
        <end position="485"/>
    </location>
</feature>
<dbReference type="GO" id="GO:0022857">
    <property type="term" value="F:transmembrane transporter activity"/>
    <property type="evidence" value="ECO:0007669"/>
    <property type="project" value="InterPro"/>
</dbReference>
<dbReference type="Pfam" id="PF07690">
    <property type="entry name" value="MFS_1"/>
    <property type="match status" value="1"/>
</dbReference>
<feature type="transmembrane region" description="Helical" evidence="8">
    <location>
        <begin position="346"/>
        <end position="365"/>
    </location>
</feature>
<dbReference type="InterPro" id="IPR020846">
    <property type="entry name" value="MFS_dom"/>
</dbReference>
<keyword evidence="5 8" id="KW-0472">Membrane</keyword>
<dbReference type="AlphaFoldDB" id="A0A5R9E163"/>
<dbReference type="InterPro" id="IPR011701">
    <property type="entry name" value="MFS"/>
</dbReference>